<keyword evidence="2" id="KW-0067">ATP-binding</keyword>
<name>A0A3Q9NXZ9_BREAU</name>
<dbReference type="InterPro" id="IPR038726">
    <property type="entry name" value="PDDEXK_AddAB-type"/>
</dbReference>
<feature type="region of interest" description="Disordered" evidence="4">
    <location>
        <begin position="364"/>
        <end position="390"/>
    </location>
</feature>
<dbReference type="GO" id="GO:0006281">
    <property type="term" value="P:DNA repair"/>
    <property type="evidence" value="ECO:0007669"/>
    <property type="project" value="UniProtKB-KW"/>
</dbReference>
<evidence type="ECO:0000313" key="7">
    <source>
        <dbReference type="Proteomes" id="UP000282731"/>
    </source>
</evidence>
<keyword evidence="3" id="KW-0234">DNA repair</keyword>
<evidence type="ECO:0000256" key="1">
    <source>
        <dbReference type="ARBA" id="ARBA00022763"/>
    </source>
</evidence>
<dbReference type="RefSeq" id="WP_127362173.1">
    <property type="nucleotide sequence ID" value="NZ_CP025334.1"/>
</dbReference>
<keyword evidence="2" id="KW-0378">Hydrolase</keyword>
<proteinExistence type="predicted"/>
<gene>
    <name evidence="6" type="ORF">CXR27_12520</name>
</gene>
<feature type="compositionally biased region" description="Polar residues" evidence="4">
    <location>
        <begin position="364"/>
        <end position="374"/>
    </location>
</feature>
<evidence type="ECO:0000256" key="4">
    <source>
        <dbReference type="SAM" id="MobiDB-lite"/>
    </source>
</evidence>
<dbReference type="Pfam" id="PF12705">
    <property type="entry name" value="PDDEXK_1"/>
    <property type="match status" value="1"/>
</dbReference>
<evidence type="ECO:0000313" key="6">
    <source>
        <dbReference type="EMBL" id="AZT97726.1"/>
    </source>
</evidence>
<evidence type="ECO:0000259" key="5">
    <source>
        <dbReference type="Pfam" id="PF12705"/>
    </source>
</evidence>
<dbReference type="Proteomes" id="UP000282731">
    <property type="component" value="Chromosome"/>
</dbReference>
<dbReference type="GO" id="GO:0004386">
    <property type="term" value="F:helicase activity"/>
    <property type="evidence" value="ECO:0007669"/>
    <property type="project" value="UniProtKB-KW"/>
</dbReference>
<protein>
    <recommendedName>
        <fullName evidence="5">PD-(D/E)XK endonuclease-like domain-containing protein</fullName>
    </recommendedName>
</protein>
<dbReference type="AlphaFoldDB" id="A0A3Q9NXZ9"/>
<reference evidence="6 7" key="2">
    <citation type="submission" date="2019-01" db="EMBL/GenBank/DDBJ databases">
        <title>Comparative genomic analysis of Brevibacterium aurantiacum sheds light on its evolution and its adaptation to smear-ripened cheeses.</title>
        <authorList>
            <person name="Moineau S."/>
        </authorList>
    </citation>
    <scope>NUCLEOTIDE SEQUENCE [LARGE SCALE GENOMIC DNA]</scope>
    <source>
        <strain evidence="6 7">SMQ-1420</strain>
    </source>
</reference>
<evidence type="ECO:0000256" key="3">
    <source>
        <dbReference type="ARBA" id="ARBA00023204"/>
    </source>
</evidence>
<accession>A0A3Q9NXZ9</accession>
<keyword evidence="2" id="KW-0547">Nucleotide-binding</keyword>
<organism evidence="6 7">
    <name type="scientific">Brevibacterium aurantiacum</name>
    <dbReference type="NCBI Taxonomy" id="273384"/>
    <lineage>
        <taxon>Bacteria</taxon>
        <taxon>Bacillati</taxon>
        <taxon>Actinomycetota</taxon>
        <taxon>Actinomycetes</taxon>
        <taxon>Micrococcales</taxon>
        <taxon>Brevibacteriaceae</taxon>
        <taxon>Brevibacterium</taxon>
    </lineage>
</organism>
<keyword evidence="2" id="KW-0347">Helicase</keyword>
<sequence length="974" mass="105519">MRVDFGWSLDGAPWMSEPSGGTTVVTGPLGFLGILQTRLGATRPTVNVATRIAQYRALMATADHEWYRESFTVDPWNTAGNLLRLRDDAIEAGWRPGDESVSYENQPRLVALASIESHNRLGQRGDQRANFNPGPADDLREVLTLLRELPDAWPLGVSQLRLRDDRSHLPRVWQEVINAIEARGVSVTQAERSTRVPAALSVVRGPDEWSTAEAAARWLANCPDARKVCIIAGDATDVLDQQLVRRGAATLGVPRSSAMSPAGQVLPLFLSSIIPPVDVRRVGELLNFRFQAATEDEPAQPFSILPRAVAKKLLDALVEEPGITDDPDSAWMTALNTLHDEAAQSRAAEKNWEAAQTIDGFLRSSQSRAQTQPLADSINKEDPNAEADNTPGTVALATILPALDWLARRMQSIARQTDTRTTAATSANGDSSFASQAATHISAFRESLEHLGEERVRVRELFDIVDTSAPAPFGTTQATAAAWTVVTDPAHVPLGTETIVWWSSHRSDFAVTDIWDHDEAVAMAETGATVTPASLKERLNQAAALDGVRSATTLICFCPENLRGDQSSLHPALMQLAEVLVESHPERFSDAGIDAVLDDSSVARPVASHRDGDTWQLRGASTALTEVEPEDFSPPASVTRTHPGDFSHLLPERLSYSQIELLLNDPFAWTLRHGLGLKRGFSAEVATGNQMIGSLVHSVVEHLILDGAATDGSVPSDETISATFDRLVPRFAAELLLPGQQARLGMIKSISLSSLTALFSTLARREISITGAEVDFASSVTLSISSEPTTFTLVGTRDLDGSFADGRPAVIDLKWTNWHKGYRAKIDTGEAVQLSVYAHAVGTPSSSNPLTAYYLLKQGRFVSTDLGLDPDFSGGARDNNTVDSLGVGDPFGLWPRIQKSVEYALTSIVEGRFEAVIADDIIAETNRSEQRRSADGTEELGPKKSVAAEGRLLIDRPQEFSDYNLIYGLAGDYS</sequence>
<dbReference type="EMBL" id="CP025334">
    <property type="protein sequence ID" value="AZT97726.1"/>
    <property type="molecule type" value="Genomic_DNA"/>
</dbReference>
<evidence type="ECO:0000256" key="2">
    <source>
        <dbReference type="ARBA" id="ARBA00022806"/>
    </source>
</evidence>
<feature type="domain" description="PD-(D/E)XK endonuclease-like" evidence="5">
    <location>
        <begin position="653"/>
        <end position="863"/>
    </location>
</feature>
<keyword evidence="1" id="KW-0227">DNA damage</keyword>
<reference evidence="6 7" key="1">
    <citation type="submission" date="2017-12" db="EMBL/GenBank/DDBJ databases">
        <authorList>
            <person name="Levesque S."/>
        </authorList>
    </citation>
    <scope>NUCLEOTIDE SEQUENCE [LARGE SCALE GENOMIC DNA]</scope>
    <source>
        <strain evidence="6 7">SMQ-1420</strain>
    </source>
</reference>